<dbReference type="Proteomes" id="UP000199758">
    <property type="component" value="Unassembled WGS sequence"/>
</dbReference>
<proteinExistence type="predicted"/>
<evidence type="ECO:0000313" key="1">
    <source>
        <dbReference type="EMBL" id="SHG42008.1"/>
    </source>
</evidence>
<accession>A0A1M5JNA6</accession>
<evidence type="ECO:0000313" key="2">
    <source>
        <dbReference type="Proteomes" id="UP000199758"/>
    </source>
</evidence>
<name>A0A1M5JNA6_9GAMM</name>
<dbReference type="PANTHER" id="PTHR10151">
    <property type="entry name" value="ECTONUCLEOTIDE PYROPHOSPHATASE/PHOSPHODIESTERASE"/>
    <property type="match status" value="1"/>
</dbReference>
<keyword evidence="1" id="KW-0378">Hydrolase</keyword>
<gene>
    <name evidence="1" type="ORF">SAMN04488068_0099</name>
</gene>
<dbReference type="AlphaFoldDB" id="A0A1M5JNA6"/>
<keyword evidence="2" id="KW-1185">Reference proteome</keyword>
<dbReference type="RefSeq" id="WP_072892667.1">
    <property type="nucleotide sequence ID" value="NZ_FQWZ01000001.1"/>
</dbReference>
<dbReference type="OrthoDB" id="3590172at2"/>
<reference evidence="1 2" key="1">
    <citation type="submission" date="2016-11" db="EMBL/GenBank/DDBJ databases">
        <authorList>
            <person name="Jaros S."/>
            <person name="Januszkiewicz K."/>
            <person name="Wedrychowicz H."/>
        </authorList>
    </citation>
    <scope>NUCLEOTIDE SEQUENCE [LARGE SCALE GENOMIC DNA]</scope>
    <source>
        <strain evidence="1 2">CGMCC 1.7049</strain>
    </source>
</reference>
<dbReference type="Pfam" id="PF01663">
    <property type="entry name" value="Phosphodiest"/>
    <property type="match status" value="1"/>
</dbReference>
<dbReference type="InterPro" id="IPR017850">
    <property type="entry name" value="Alkaline_phosphatase_core_sf"/>
</dbReference>
<dbReference type="InterPro" id="IPR002591">
    <property type="entry name" value="Phosphodiest/P_Trfase"/>
</dbReference>
<protein>
    <submittedName>
        <fullName evidence="1">Predicted phosphohydrolase or phosphomutase, AlkP superfamily</fullName>
    </submittedName>
</protein>
<sequence length="537" mass="60230">MESLNTKTKTLFIGLDGCTYTVLDEMTRELPGVGVTMPFLSKLLKGGVTAKLRSTPNPLTPPAWTSIMTGKNPGAHGVFDFIRAEDKGGEVYWTLYDSRDVDSEMIWAIANRNGKKIAALNFPLTAPPPPETNGVVVPGFIPAKHLRRNSHPTGLFEKLKAEISGFDPKELAWDFDNEKQATEVLSPEDTYKWVSYHLPREHQWFKVAEYVLKNEQPELMAVMFDGTDKIQHQAWPYLDPELLKKDPSEYDLRMREVCLEYFRNVDDYIEQLVKLCGPDVQVFFASDHGFTASVEVLRINVFLEEKGYLAWATNDGSEQALRREASDFANLDWSKTTAYCRTPSSNGIHIRVSNKPGEPGIQPSEYESFREKLIADLKSLRNEDGEPVVVDVLKREEWFPGAHMDKACDLTLVLRDNGFVSIRNIQPAVVKRPTPAGTHHPDGIFMAAGKGIAAAGMVDRCDIRDVCPTLLYSLDLAVPKDMEGKVATAFFTPEYVAAHPIKKGAPTKKVQREGGEEMDAAEKQQIIEQLQMLGYME</sequence>
<dbReference type="Gene3D" id="3.40.720.10">
    <property type="entry name" value="Alkaline Phosphatase, subunit A"/>
    <property type="match status" value="1"/>
</dbReference>
<dbReference type="PANTHER" id="PTHR10151:SF120">
    <property type="entry name" value="BIS(5'-ADENOSYL)-TRIPHOSPHATASE"/>
    <property type="match status" value="1"/>
</dbReference>
<dbReference type="GO" id="GO:0016787">
    <property type="term" value="F:hydrolase activity"/>
    <property type="evidence" value="ECO:0007669"/>
    <property type="project" value="UniProtKB-KW"/>
</dbReference>
<organism evidence="1 2">
    <name type="scientific">Hydrocarboniphaga daqingensis</name>
    <dbReference type="NCBI Taxonomy" id="490188"/>
    <lineage>
        <taxon>Bacteria</taxon>
        <taxon>Pseudomonadati</taxon>
        <taxon>Pseudomonadota</taxon>
        <taxon>Gammaproteobacteria</taxon>
        <taxon>Nevskiales</taxon>
        <taxon>Nevskiaceae</taxon>
        <taxon>Hydrocarboniphaga</taxon>
    </lineage>
</organism>
<dbReference type="STRING" id="490188.SAMN04488068_0099"/>
<dbReference type="EMBL" id="FQWZ01000001">
    <property type="protein sequence ID" value="SHG42008.1"/>
    <property type="molecule type" value="Genomic_DNA"/>
</dbReference>
<dbReference type="SUPFAM" id="SSF53649">
    <property type="entry name" value="Alkaline phosphatase-like"/>
    <property type="match status" value="1"/>
</dbReference>